<dbReference type="EMBL" id="LLXI01001307">
    <property type="protein sequence ID" value="PKY52995.1"/>
    <property type="molecule type" value="Genomic_DNA"/>
</dbReference>
<feature type="transmembrane region" description="Helical" evidence="1">
    <location>
        <begin position="12"/>
        <end position="33"/>
    </location>
</feature>
<dbReference type="OrthoDB" id="2339686at2759"/>
<dbReference type="VEuPathDB" id="FungiDB:FUN_015864"/>
<keyword evidence="3" id="KW-1185">Reference proteome</keyword>
<feature type="transmembrane region" description="Helical" evidence="1">
    <location>
        <begin position="201"/>
        <end position="220"/>
    </location>
</feature>
<dbReference type="VEuPathDB" id="FungiDB:RhiirFUN_013882"/>
<sequence length="358" mass="40963">MDYTIELNCLMILTSLMIMASIHNLIKSILLYRSNNLKISSILKIILNLSGLACGLSNIGLFLTINTTSLSECLTITYLQAILNFIFSESVIIFLVWKLRQFRKSKLDDYIVYGLLLIRSLFNIIFIAFVRPQVAFSIISPDVSLCDSDAHHGRCFLLITTIADLLIDIYVAFRIIQYIFGYSITNQSEKQQQQPQRPHSFYKLIVLNSLPILMASLYHINTLIFKLSIVGYMIKIVIFIILSYVITFIIDLPSEKVHINESNLENGNYEKSFIPKLSLNNLKEPSIPNEDIVLRASNGMLVDMPLKNVRDEIKMEQQYKIEKLDPNSDVGLLKHSLSFYEVISVLFGNDKDDKRQSS</sequence>
<feature type="transmembrane region" description="Helical" evidence="1">
    <location>
        <begin position="77"/>
        <end position="98"/>
    </location>
</feature>
<proteinExistence type="predicted"/>
<gene>
    <name evidence="2" type="ORF">RhiirA4_547449</name>
</gene>
<reference evidence="2 3" key="1">
    <citation type="submission" date="2015-10" db="EMBL/GenBank/DDBJ databases">
        <title>Genome analyses suggest a sexual origin of heterokaryosis in a supposedly ancient asexual fungus.</title>
        <authorList>
            <person name="Ropars J."/>
            <person name="Sedzielewska K."/>
            <person name="Noel J."/>
            <person name="Charron P."/>
            <person name="Farinelli L."/>
            <person name="Marton T."/>
            <person name="Kruger M."/>
            <person name="Pelin A."/>
            <person name="Brachmann A."/>
            <person name="Corradi N."/>
        </authorList>
    </citation>
    <scope>NUCLEOTIDE SEQUENCE [LARGE SCALE GENOMIC DNA]</scope>
    <source>
        <strain evidence="2 3">A4</strain>
    </source>
</reference>
<comment type="caution">
    <text evidence="2">The sequence shown here is derived from an EMBL/GenBank/DDBJ whole genome shotgun (WGS) entry which is preliminary data.</text>
</comment>
<keyword evidence="1" id="KW-0472">Membrane</keyword>
<keyword evidence="1" id="KW-0812">Transmembrane</keyword>
<dbReference type="Proteomes" id="UP000234323">
    <property type="component" value="Unassembled WGS sequence"/>
</dbReference>
<feature type="transmembrane region" description="Helical" evidence="1">
    <location>
        <begin position="232"/>
        <end position="250"/>
    </location>
</feature>
<feature type="transmembrane region" description="Helical" evidence="1">
    <location>
        <begin position="45"/>
        <end position="65"/>
    </location>
</feature>
<evidence type="ECO:0000313" key="3">
    <source>
        <dbReference type="Proteomes" id="UP000234323"/>
    </source>
</evidence>
<evidence type="ECO:0000256" key="1">
    <source>
        <dbReference type="SAM" id="Phobius"/>
    </source>
</evidence>
<feature type="transmembrane region" description="Helical" evidence="1">
    <location>
        <begin position="156"/>
        <end position="180"/>
    </location>
</feature>
<protein>
    <submittedName>
        <fullName evidence="2">Uncharacterized protein</fullName>
    </submittedName>
</protein>
<name>A0A2I1H278_9GLOM</name>
<evidence type="ECO:0000313" key="2">
    <source>
        <dbReference type="EMBL" id="PKY52995.1"/>
    </source>
</evidence>
<organism evidence="2 3">
    <name type="scientific">Rhizophagus irregularis</name>
    <dbReference type="NCBI Taxonomy" id="588596"/>
    <lineage>
        <taxon>Eukaryota</taxon>
        <taxon>Fungi</taxon>
        <taxon>Fungi incertae sedis</taxon>
        <taxon>Mucoromycota</taxon>
        <taxon>Glomeromycotina</taxon>
        <taxon>Glomeromycetes</taxon>
        <taxon>Glomerales</taxon>
        <taxon>Glomeraceae</taxon>
        <taxon>Rhizophagus</taxon>
    </lineage>
</organism>
<dbReference type="VEuPathDB" id="FungiDB:RhiirA1_536377"/>
<keyword evidence="1" id="KW-1133">Transmembrane helix</keyword>
<accession>A0A2I1H278</accession>
<dbReference type="AlphaFoldDB" id="A0A2I1H278"/>
<feature type="transmembrane region" description="Helical" evidence="1">
    <location>
        <begin position="110"/>
        <end position="130"/>
    </location>
</feature>